<evidence type="ECO:0000313" key="2">
    <source>
        <dbReference type="Proteomes" id="UP001162992"/>
    </source>
</evidence>
<evidence type="ECO:0000313" key="1">
    <source>
        <dbReference type="EMBL" id="KAJ7536732.1"/>
    </source>
</evidence>
<dbReference type="Proteomes" id="UP001162992">
    <property type="component" value="Chromosome 12"/>
</dbReference>
<sequence>MAMAMATAGIATANATNAAAGSLCGATTDRPIAVIGAGIAGLTCASTLADNGFKVCVFDAGRGSGGRMAQRRESTAEGQTLCFDHGAQYFTVEDPVVLQLVEKWKMAGTVKEWLGHFGALDITSRTFMEETDSGKKRYVGVPGMNAICKALSSKLGVESKFGTTVTKVEWREEEGYWQLKSKNGQIAGEFCALVIADKSLASARFTGQTGLAPPLGDAEVPSLSSRVATVSVVPCFAAMLAFHESLTTIPLDGLTILNSKVLAWAARDSSKPDRKISLGGNCECWVLHSTVEYAETVISRAGLVKPSEELLASIALDLLEEFQNVIPGLPDPCFIKAHRWGGAFPTKFVAPEEKCILVEEKRIVACGDYCLGPRVECAILSGLAAANNLLQVLKTVAWM</sequence>
<dbReference type="EMBL" id="CM055103">
    <property type="protein sequence ID" value="KAJ7536732.1"/>
    <property type="molecule type" value="Genomic_DNA"/>
</dbReference>
<gene>
    <name evidence="1" type="ORF">O6H91_12G080200</name>
</gene>
<comment type="caution">
    <text evidence="1">The sequence shown here is derived from an EMBL/GenBank/DDBJ whole genome shotgun (WGS) entry which is preliminary data.</text>
</comment>
<proteinExistence type="predicted"/>
<reference evidence="2" key="1">
    <citation type="journal article" date="2024" name="Proc. Natl. Acad. Sci. U.S.A.">
        <title>Extraordinary preservation of gene collinearity over three hundred million years revealed in homosporous lycophytes.</title>
        <authorList>
            <person name="Li C."/>
            <person name="Wickell D."/>
            <person name="Kuo L.Y."/>
            <person name="Chen X."/>
            <person name="Nie B."/>
            <person name="Liao X."/>
            <person name="Peng D."/>
            <person name="Ji J."/>
            <person name="Jenkins J."/>
            <person name="Williams M."/>
            <person name="Shu S."/>
            <person name="Plott C."/>
            <person name="Barry K."/>
            <person name="Rajasekar S."/>
            <person name="Grimwood J."/>
            <person name="Han X."/>
            <person name="Sun S."/>
            <person name="Hou Z."/>
            <person name="He W."/>
            <person name="Dai G."/>
            <person name="Sun C."/>
            <person name="Schmutz J."/>
            <person name="Leebens-Mack J.H."/>
            <person name="Li F.W."/>
            <person name="Wang L."/>
        </authorList>
    </citation>
    <scope>NUCLEOTIDE SEQUENCE [LARGE SCALE GENOMIC DNA]</scope>
    <source>
        <strain evidence="2">cv. PW_Plant_1</strain>
    </source>
</reference>
<name>A0ACC2C517_DIPCM</name>
<keyword evidence="2" id="KW-1185">Reference proteome</keyword>
<accession>A0ACC2C517</accession>
<organism evidence="1 2">
    <name type="scientific">Diphasiastrum complanatum</name>
    <name type="common">Issler's clubmoss</name>
    <name type="synonym">Lycopodium complanatum</name>
    <dbReference type="NCBI Taxonomy" id="34168"/>
    <lineage>
        <taxon>Eukaryota</taxon>
        <taxon>Viridiplantae</taxon>
        <taxon>Streptophyta</taxon>
        <taxon>Embryophyta</taxon>
        <taxon>Tracheophyta</taxon>
        <taxon>Lycopodiopsida</taxon>
        <taxon>Lycopodiales</taxon>
        <taxon>Lycopodiaceae</taxon>
        <taxon>Lycopodioideae</taxon>
        <taxon>Diphasiastrum</taxon>
    </lineage>
</organism>
<protein>
    <submittedName>
        <fullName evidence="1">Uncharacterized protein</fullName>
    </submittedName>
</protein>